<evidence type="ECO:0000313" key="2">
    <source>
        <dbReference type="EMBL" id="SEE20214.1"/>
    </source>
</evidence>
<reference evidence="3" key="1">
    <citation type="submission" date="2016-10" db="EMBL/GenBank/DDBJ databases">
        <authorList>
            <person name="Varghese N."/>
        </authorList>
    </citation>
    <scope>NUCLEOTIDE SEQUENCE [LARGE SCALE GENOMIC DNA]</scope>
    <source>
        <strain evidence="3">DSM 44719</strain>
    </source>
</reference>
<proteinExistence type="predicted"/>
<feature type="region of interest" description="Disordered" evidence="1">
    <location>
        <begin position="188"/>
        <end position="212"/>
    </location>
</feature>
<evidence type="ECO:0000256" key="1">
    <source>
        <dbReference type="SAM" id="MobiDB-lite"/>
    </source>
</evidence>
<protein>
    <recommendedName>
        <fullName evidence="4">DUF3060 domain-containing protein</fullName>
    </recommendedName>
</protein>
<dbReference type="AlphaFoldDB" id="A0A1H5GXH2"/>
<dbReference type="PROSITE" id="PS51257">
    <property type="entry name" value="PROKAR_LIPOPROTEIN"/>
    <property type="match status" value="1"/>
</dbReference>
<accession>A0A1H5GXH2</accession>
<dbReference type="RefSeq" id="WP_240319920.1">
    <property type="nucleotide sequence ID" value="NZ_FNTL01000004.1"/>
</dbReference>
<dbReference type="EMBL" id="FNTL01000004">
    <property type="protein sequence ID" value="SEE20214.1"/>
    <property type="molecule type" value="Genomic_DNA"/>
</dbReference>
<organism evidence="2 3">
    <name type="scientific">Rhodococcus jostii</name>
    <dbReference type="NCBI Taxonomy" id="132919"/>
    <lineage>
        <taxon>Bacteria</taxon>
        <taxon>Bacillati</taxon>
        <taxon>Actinomycetota</taxon>
        <taxon>Actinomycetes</taxon>
        <taxon>Mycobacteriales</taxon>
        <taxon>Nocardiaceae</taxon>
        <taxon>Rhodococcus</taxon>
    </lineage>
</organism>
<evidence type="ECO:0008006" key="4">
    <source>
        <dbReference type="Google" id="ProtNLM"/>
    </source>
</evidence>
<evidence type="ECO:0000313" key="3">
    <source>
        <dbReference type="Proteomes" id="UP000183407"/>
    </source>
</evidence>
<dbReference type="Proteomes" id="UP000183407">
    <property type="component" value="Unassembled WGS sequence"/>
</dbReference>
<gene>
    <name evidence="2" type="ORF">SAMN04490220_6981</name>
</gene>
<name>A0A1H5GXH2_RHOJO</name>
<dbReference type="InterPro" id="IPR021417">
    <property type="entry name" value="DUF3060"/>
</dbReference>
<sequence length="212" mass="20982">MHTLRRSGSRTAATIACLVMVAAVSGGCGRDATLPREPAGEDGSAVELNSGGDCAGRDVIVNRDGVGVVLDGECGTVTIEANGVSANVATSNAVIVRGQDTNVVGGQTGTLTISGRSNSAGIDVVESIDLQGNAVTVLGKQAERISVSGSGNSLNVDDSGAVTVSGNDNSVRAASLDSLELTGSNNTVDWDSGATVPAVDTGSENRLTPPGA</sequence>
<dbReference type="Pfam" id="PF11259">
    <property type="entry name" value="DUF3060"/>
    <property type="match status" value="1"/>
</dbReference>